<dbReference type="EMBL" id="BSYO01000019">
    <property type="protein sequence ID" value="GMH18634.1"/>
    <property type="molecule type" value="Genomic_DNA"/>
</dbReference>
<protein>
    <submittedName>
        <fullName evidence="1">Uncharacterized protein</fullName>
    </submittedName>
</protein>
<evidence type="ECO:0000313" key="2">
    <source>
        <dbReference type="Proteomes" id="UP001279734"/>
    </source>
</evidence>
<name>A0AAD3SXP2_NEPGR</name>
<dbReference type="Proteomes" id="UP001279734">
    <property type="component" value="Unassembled WGS sequence"/>
</dbReference>
<dbReference type="AlphaFoldDB" id="A0AAD3SXP2"/>
<proteinExistence type="predicted"/>
<evidence type="ECO:0000313" key="1">
    <source>
        <dbReference type="EMBL" id="GMH18634.1"/>
    </source>
</evidence>
<accession>A0AAD3SXP2</accession>
<gene>
    <name evidence="1" type="ORF">Nepgr_020475</name>
</gene>
<comment type="caution">
    <text evidence="1">The sequence shown here is derived from an EMBL/GenBank/DDBJ whole genome shotgun (WGS) entry which is preliminary data.</text>
</comment>
<sequence>MLAPLRCVRGYYDGYSWSARCLPIGNFFPPLLAAWKWVGPKLGLPAGRFELKLEVGRWKRCNCLLPSAAGNLGCIKGVKTLFAAISGCEAFGCLDSSSREQLILILPM</sequence>
<keyword evidence="2" id="KW-1185">Reference proteome</keyword>
<reference evidence="1" key="1">
    <citation type="submission" date="2023-05" db="EMBL/GenBank/DDBJ databases">
        <title>Nepenthes gracilis genome sequencing.</title>
        <authorList>
            <person name="Fukushima K."/>
        </authorList>
    </citation>
    <scope>NUCLEOTIDE SEQUENCE</scope>
    <source>
        <strain evidence="1">SING2019-196</strain>
    </source>
</reference>
<organism evidence="1 2">
    <name type="scientific">Nepenthes gracilis</name>
    <name type="common">Slender pitcher plant</name>
    <dbReference type="NCBI Taxonomy" id="150966"/>
    <lineage>
        <taxon>Eukaryota</taxon>
        <taxon>Viridiplantae</taxon>
        <taxon>Streptophyta</taxon>
        <taxon>Embryophyta</taxon>
        <taxon>Tracheophyta</taxon>
        <taxon>Spermatophyta</taxon>
        <taxon>Magnoliopsida</taxon>
        <taxon>eudicotyledons</taxon>
        <taxon>Gunneridae</taxon>
        <taxon>Pentapetalae</taxon>
        <taxon>Caryophyllales</taxon>
        <taxon>Nepenthaceae</taxon>
        <taxon>Nepenthes</taxon>
    </lineage>
</organism>